<gene>
    <name evidence="2" type="ORF">WR25_08193</name>
</gene>
<dbReference type="AlphaFoldDB" id="A0A2A2L9W5"/>
<sequence>MSSSLTRFSPTHSTLRLPNSSSCTAEMTLSSLHEMTRVRSFSVKTSSGEGGWMASPWSGVSIDILLTRAEILTASGNVDVAQRVVGEAAVVAEHVQQLVARAHRHLEDRVRQAVPVAELLLCNLTIVRLLTIRLVDCHERDMV</sequence>
<feature type="region of interest" description="Disordered" evidence="1">
    <location>
        <begin position="1"/>
        <end position="20"/>
    </location>
</feature>
<evidence type="ECO:0000313" key="3">
    <source>
        <dbReference type="Proteomes" id="UP000218231"/>
    </source>
</evidence>
<evidence type="ECO:0000313" key="2">
    <source>
        <dbReference type="EMBL" id="PAV82970.1"/>
    </source>
</evidence>
<name>A0A2A2L9W5_9BILA</name>
<dbReference type="EMBL" id="LIAE01007010">
    <property type="protein sequence ID" value="PAV82970.1"/>
    <property type="molecule type" value="Genomic_DNA"/>
</dbReference>
<keyword evidence="3" id="KW-1185">Reference proteome</keyword>
<organism evidence="2 3">
    <name type="scientific">Diploscapter pachys</name>
    <dbReference type="NCBI Taxonomy" id="2018661"/>
    <lineage>
        <taxon>Eukaryota</taxon>
        <taxon>Metazoa</taxon>
        <taxon>Ecdysozoa</taxon>
        <taxon>Nematoda</taxon>
        <taxon>Chromadorea</taxon>
        <taxon>Rhabditida</taxon>
        <taxon>Rhabditina</taxon>
        <taxon>Rhabditomorpha</taxon>
        <taxon>Rhabditoidea</taxon>
        <taxon>Rhabditidae</taxon>
        <taxon>Diploscapter</taxon>
    </lineage>
</organism>
<evidence type="ECO:0000256" key="1">
    <source>
        <dbReference type="SAM" id="MobiDB-lite"/>
    </source>
</evidence>
<reference evidence="2 3" key="1">
    <citation type="journal article" date="2017" name="Curr. Biol.">
        <title>Genome architecture and evolution of a unichromosomal asexual nematode.</title>
        <authorList>
            <person name="Fradin H."/>
            <person name="Zegar C."/>
            <person name="Gutwein M."/>
            <person name="Lucas J."/>
            <person name="Kovtun M."/>
            <person name="Corcoran D."/>
            <person name="Baugh L.R."/>
            <person name="Kiontke K."/>
            <person name="Gunsalus K."/>
            <person name="Fitch D.H."/>
            <person name="Piano F."/>
        </authorList>
    </citation>
    <scope>NUCLEOTIDE SEQUENCE [LARGE SCALE GENOMIC DNA]</scope>
    <source>
        <strain evidence="2">PF1309</strain>
    </source>
</reference>
<protein>
    <submittedName>
        <fullName evidence="2">Uncharacterized protein</fullName>
    </submittedName>
</protein>
<proteinExistence type="predicted"/>
<accession>A0A2A2L9W5</accession>
<dbReference type="Proteomes" id="UP000218231">
    <property type="component" value="Unassembled WGS sequence"/>
</dbReference>
<comment type="caution">
    <text evidence="2">The sequence shown here is derived from an EMBL/GenBank/DDBJ whole genome shotgun (WGS) entry which is preliminary data.</text>
</comment>